<evidence type="ECO:0000313" key="1">
    <source>
        <dbReference type="EMBL" id="NMC63765.1"/>
    </source>
</evidence>
<organism evidence="1 2">
    <name type="scientific">SAR324 cluster bacterium</name>
    <dbReference type="NCBI Taxonomy" id="2024889"/>
    <lineage>
        <taxon>Bacteria</taxon>
        <taxon>Deltaproteobacteria</taxon>
        <taxon>SAR324 cluster</taxon>
    </lineage>
</organism>
<sequence length="197" mass="21609">MSENTFVNNYALSQCYWPQLPTYYRNHESDLVSPPFMPDVLNASYLSFSGARSISLEDALMWGTSEIMDTLAELAYTNARKNSSSTGYCLRSVRQALTGAGLISAPSIGAYAKDSVDYFRSNQAFVEISGVSGADIPLLPRGTVVVYTHPTNPARSHAQIMLGYDLAASDYLHDGRAYSGNRVGDVWAFIPIEEMPL</sequence>
<accession>A0A7X9IM86</accession>
<proteinExistence type="predicted"/>
<dbReference type="AlphaFoldDB" id="A0A7X9IM86"/>
<comment type="caution">
    <text evidence="1">The sequence shown here is derived from an EMBL/GenBank/DDBJ whole genome shotgun (WGS) entry which is preliminary data.</text>
</comment>
<evidence type="ECO:0000313" key="2">
    <source>
        <dbReference type="Proteomes" id="UP000524246"/>
    </source>
</evidence>
<dbReference type="Gene3D" id="3.90.1720.10">
    <property type="entry name" value="endopeptidase domain like (from Nostoc punctiforme)"/>
    <property type="match status" value="1"/>
</dbReference>
<dbReference type="Proteomes" id="UP000524246">
    <property type="component" value="Unassembled WGS sequence"/>
</dbReference>
<gene>
    <name evidence="1" type="ORF">GYA55_11435</name>
</gene>
<reference evidence="1 2" key="1">
    <citation type="journal article" date="2020" name="Biotechnol. Biofuels">
        <title>New insights from the biogas microbiome by comprehensive genome-resolved metagenomics of nearly 1600 species originating from multiple anaerobic digesters.</title>
        <authorList>
            <person name="Campanaro S."/>
            <person name="Treu L."/>
            <person name="Rodriguez-R L.M."/>
            <person name="Kovalovszki A."/>
            <person name="Ziels R.M."/>
            <person name="Maus I."/>
            <person name="Zhu X."/>
            <person name="Kougias P.G."/>
            <person name="Basile A."/>
            <person name="Luo G."/>
            <person name="Schluter A."/>
            <person name="Konstantinidis K.T."/>
            <person name="Angelidaki I."/>
        </authorList>
    </citation>
    <scope>NUCLEOTIDE SEQUENCE [LARGE SCALE GENOMIC DNA]</scope>
    <source>
        <strain evidence="1">AS27yjCOA_65</strain>
    </source>
</reference>
<protein>
    <recommendedName>
        <fullName evidence="3">Peptidase C51 domain-containing protein</fullName>
    </recommendedName>
</protein>
<name>A0A7X9IM86_9DELT</name>
<evidence type="ECO:0008006" key="3">
    <source>
        <dbReference type="Google" id="ProtNLM"/>
    </source>
</evidence>
<dbReference type="EMBL" id="JAAZON010000522">
    <property type="protein sequence ID" value="NMC63765.1"/>
    <property type="molecule type" value="Genomic_DNA"/>
</dbReference>